<evidence type="ECO:0000313" key="2">
    <source>
        <dbReference type="Proteomes" id="UP000067422"/>
    </source>
</evidence>
<proteinExistence type="predicted"/>
<evidence type="ECO:0000313" key="1">
    <source>
        <dbReference type="EMBL" id="AMF97766.1"/>
    </source>
</evidence>
<protein>
    <submittedName>
        <fullName evidence="1">Uncharacterized protein</fullName>
    </submittedName>
</protein>
<accession>A0ABM5XWX0</accession>
<sequence length="78" mass="8892">MNLFLPHGVKYWPVLVKTFAGVFMLRKQSPLFDGAYSNQFITKKLAQSFGISKIIAKNSIFGFKSNEIVNKESYVSDR</sequence>
<keyword evidence="2" id="KW-1185">Reference proteome</keyword>
<gene>
    <name evidence="1" type="ORF">AL538_08580</name>
</gene>
<dbReference type="Proteomes" id="UP000067422">
    <property type="component" value="Chromosome 1"/>
</dbReference>
<dbReference type="EMBL" id="CP014038">
    <property type="protein sequence ID" value="AMF97766.1"/>
    <property type="molecule type" value="Genomic_DNA"/>
</dbReference>
<organism evidence="1 2">
    <name type="scientific">Vibrio harveyi</name>
    <name type="common">Beneckea harveyi</name>
    <dbReference type="NCBI Taxonomy" id="669"/>
    <lineage>
        <taxon>Bacteria</taxon>
        <taxon>Pseudomonadati</taxon>
        <taxon>Pseudomonadota</taxon>
        <taxon>Gammaproteobacteria</taxon>
        <taxon>Vibrionales</taxon>
        <taxon>Vibrionaceae</taxon>
        <taxon>Vibrio</taxon>
    </lineage>
</organism>
<name>A0ABM5XWX0_VIBHA</name>
<reference evidence="1" key="1">
    <citation type="submission" date="2018-01" db="EMBL/GenBank/DDBJ databases">
        <title>FDA dAtabase for Regulatory Grade micrObial Sequences (FDA-ARGOS): Supporting development and validation of Infectious Disease Dx tests.</title>
        <authorList>
            <person name="Hoffmann M."/>
            <person name="Allard M."/>
            <person name="Evans P."/>
            <person name="Brown E."/>
            <person name="Tallon L."/>
            <person name="Sadzewicz L."/>
            <person name="Sengamalay N."/>
            <person name="Ott S."/>
            <person name="Godinez A."/>
            <person name="Nagaraj S."/>
            <person name="Vyas G."/>
            <person name="Aluvathingal J."/>
            <person name="Nadendla S."/>
            <person name="Geyer C."/>
            <person name="Sichtig H."/>
        </authorList>
    </citation>
    <scope>NUCLEOTIDE SEQUENCE</scope>
    <source>
        <strain evidence="1">FDAARGOS_107</strain>
    </source>
</reference>